<dbReference type="SMART" id="SM00342">
    <property type="entry name" value="HTH_ARAC"/>
    <property type="match status" value="1"/>
</dbReference>
<dbReference type="Pfam" id="PF12833">
    <property type="entry name" value="HTH_18"/>
    <property type="match status" value="1"/>
</dbReference>
<dbReference type="PANTHER" id="PTHR47893:SF1">
    <property type="entry name" value="REGULATORY PROTEIN PCHR"/>
    <property type="match status" value="1"/>
</dbReference>
<gene>
    <name evidence="2" type="ORF">OIU80_18765</name>
</gene>
<dbReference type="AlphaFoldDB" id="A0A9X3HMS7"/>
<keyword evidence="3" id="KW-1185">Reference proteome</keyword>
<reference evidence="2" key="1">
    <citation type="submission" date="2022-10" db="EMBL/GenBank/DDBJ databases">
        <title>Two novel species of Flavobacterium.</title>
        <authorList>
            <person name="Liu Q."/>
            <person name="Xin Y.-H."/>
        </authorList>
    </citation>
    <scope>NUCLEOTIDE SEQUENCE</scope>
    <source>
        <strain evidence="2">LS1R47</strain>
    </source>
</reference>
<evidence type="ECO:0000313" key="2">
    <source>
        <dbReference type="EMBL" id="MCV9934326.1"/>
    </source>
</evidence>
<dbReference type="InterPro" id="IPR018060">
    <property type="entry name" value="HTH_AraC"/>
</dbReference>
<dbReference type="RefSeq" id="WP_264288508.1">
    <property type="nucleotide sequence ID" value="NZ_JAOZEV010000020.1"/>
</dbReference>
<sequence length="334" mass="38531">MMEISHTYTLTADWQKQFTQQLVEEMGAELIEEKLLLMPKSIADGGFYFTGVIPGLSVVIWDLTFKKPIKINSLKSDDDLYIIHYNLSDGINLINIQGANDKIGYKSNLGLGVFDNVVDKVFHPIIGERIFAMRLLVAKDLLNFPVINGTKNEHDKRKAKKSKSSVFFYDHIDSESMLIIHDIKSKSFQDPAFDIYLKGVVFRLLGTFIDRYSKQAPILHYMPEKEIEFLNITKEYLLDNLFANFPGIKFLANMANMSVSKYTSSFKKMFVNSPNHFFIRERMILANKLLKSGSFDSLMEVSKELNFCTLSYFSLKYYKQFGRRPSDDFVKNTL</sequence>
<feature type="domain" description="HTH araC/xylS-type" evidence="1">
    <location>
        <begin position="231"/>
        <end position="331"/>
    </location>
</feature>
<dbReference type="InterPro" id="IPR053142">
    <property type="entry name" value="PchR_regulatory_protein"/>
</dbReference>
<evidence type="ECO:0000313" key="3">
    <source>
        <dbReference type="Proteomes" id="UP001151133"/>
    </source>
</evidence>
<evidence type="ECO:0000259" key="1">
    <source>
        <dbReference type="PROSITE" id="PS01124"/>
    </source>
</evidence>
<dbReference type="GO" id="GO:0003700">
    <property type="term" value="F:DNA-binding transcription factor activity"/>
    <property type="evidence" value="ECO:0007669"/>
    <property type="project" value="InterPro"/>
</dbReference>
<organism evidence="2 3">
    <name type="scientific">Flavobacterium frigoritolerans</name>
    <dbReference type="NCBI Taxonomy" id="2987686"/>
    <lineage>
        <taxon>Bacteria</taxon>
        <taxon>Pseudomonadati</taxon>
        <taxon>Bacteroidota</taxon>
        <taxon>Flavobacteriia</taxon>
        <taxon>Flavobacteriales</taxon>
        <taxon>Flavobacteriaceae</taxon>
        <taxon>Flavobacterium</taxon>
    </lineage>
</organism>
<name>A0A9X3HMS7_9FLAO</name>
<protein>
    <submittedName>
        <fullName evidence="2">AraC family transcriptional regulator</fullName>
    </submittedName>
</protein>
<accession>A0A9X3HMS7</accession>
<dbReference type="PROSITE" id="PS01124">
    <property type="entry name" value="HTH_ARAC_FAMILY_2"/>
    <property type="match status" value="1"/>
</dbReference>
<proteinExistence type="predicted"/>
<dbReference type="PANTHER" id="PTHR47893">
    <property type="entry name" value="REGULATORY PROTEIN PCHR"/>
    <property type="match status" value="1"/>
</dbReference>
<comment type="caution">
    <text evidence="2">The sequence shown here is derived from an EMBL/GenBank/DDBJ whole genome shotgun (WGS) entry which is preliminary data.</text>
</comment>
<dbReference type="Gene3D" id="1.10.10.60">
    <property type="entry name" value="Homeodomain-like"/>
    <property type="match status" value="1"/>
</dbReference>
<dbReference type="EMBL" id="JAOZEV010000020">
    <property type="protein sequence ID" value="MCV9934326.1"/>
    <property type="molecule type" value="Genomic_DNA"/>
</dbReference>
<dbReference type="GO" id="GO:0043565">
    <property type="term" value="F:sequence-specific DNA binding"/>
    <property type="evidence" value="ECO:0007669"/>
    <property type="project" value="InterPro"/>
</dbReference>
<dbReference type="Proteomes" id="UP001151133">
    <property type="component" value="Unassembled WGS sequence"/>
</dbReference>